<evidence type="ECO:0000313" key="3">
    <source>
        <dbReference type="Proteomes" id="UP000299102"/>
    </source>
</evidence>
<proteinExistence type="predicted"/>
<keyword evidence="3" id="KW-1185">Reference proteome</keyword>
<name>A0A4C1VFM5_EUMVA</name>
<gene>
    <name evidence="2" type="ORF">EVAR_16344_1</name>
</gene>
<organism evidence="2 3">
    <name type="scientific">Eumeta variegata</name>
    <name type="common">Bagworm moth</name>
    <name type="synonym">Eumeta japonica</name>
    <dbReference type="NCBI Taxonomy" id="151549"/>
    <lineage>
        <taxon>Eukaryota</taxon>
        <taxon>Metazoa</taxon>
        <taxon>Ecdysozoa</taxon>
        <taxon>Arthropoda</taxon>
        <taxon>Hexapoda</taxon>
        <taxon>Insecta</taxon>
        <taxon>Pterygota</taxon>
        <taxon>Neoptera</taxon>
        <taxon>Endopterygota</taxon>
        <taxon>Lepidoptera</taxon>
        <taxon>Glossata</taxon>
        <taxon>Ditrysia</taxon>
        <taxon>Tineoidea</taxon>
        <taxon>Psychidae</taxon>
        <taxon>Oiketicinae</taxon>
        <taxon>Eumeta</taxon>
    </lineage>
</organism>
<accession>A0A4C1VFM5</accession>
<sequence>MLKLIVNASAYSGDQLRGLQRTSGARGRLTLAAATDSLGVGPPVFVSPPALPSAGLTRQLKYLSARPFSGSEVSDHSRPSPPPGAAGVSSAGGRCEAAAVSCLGPLSRLS</sequence>
<dbReference type="EMBL" id="BGZK01000333">
    <property type="protein sequence ID" value="GBP37439.1"/>
    <property type="molecule type" value="Genomic_DNA"/>
</dbReference>
<feature type="region of interest" description="Disordered" evidence="1">
    <location>
        <begin position="67"/>
        <end position="91"/>
    </location>
</feature>
<dbReference type="AlphaFoldDB" id="A0A4C1VFM5"/>
<evidence type="ECO:0000256" key="1">
    <source>
        <dbReference type="SAM" id="MobiDB-lite"/>
    </source>
</evidence>
<reference evidence="2 3" key="1">
    <citation type="journal article" date="2019" name="Commun. Biol.">
        <title>The bagworm genome reveals a unique fibroin gene that provides high tensile strength.</title>
        <authorList>
            <person name="Kono N."/>
            <person name="Nakamura H."/>
            <person name="Ohtoshi R."/>
            <person name="Tomita M."/>
            <person name="Numata K."/>
            <person name="Arakawa K."/>
        </authorList>
    </citation>
    <scope>NUCLEOTIDE SEQUENCE [LARGE SCALE GENOMIC DNA]</scope>
</reference>
<dbReference type="Proteomes" id="UP000299102">
    <property type="component" value="Unassembled WGS sequence"/>
</dbReference>
<protein>
    <submittedName>
        <fullName evidence="2">Uncharacterized protein</fullName>
    </submittedName>
</protein>
<comment type="caution">
    <text evidence="2">The sequence shown here is derived from an EMBL/GenBank/DDBJ whole genome shotgun (WGS) entry which is preliminary data.</text>
</comment>
<evidence type="ECO:0000313" key="2">
    <source>
        <dbReference type="EMBL" id="GBP37439.1"/>
    </source>
</evidence>